<keyword evidence="3" id="KW-1185">Reference proteome</keyword>
<dbReference type="Proteomes" id="UP000076858">
    <property type="component" value="Unassembled WGS sequence"/>
</dbReference>
<organism evidence="2 3">
    <name type="scientific">Daphnia magna</name>
    <dbReference type="NCBI Taxonomy" id="35525"/>
    <lineage>
        <taxon>Eukaryota</taxon>
        <taxon>Metazoa</taxon>
        <taxon>Ecdysozoa</taxon>
        <taxon>Arthropoda</taxon>
        <taxon>Crustacea</taxon>
        <taxon>Branchiopoda</taxon>
        <taxon>Diplostraca</taxon>
        <taxon>Cladocera</taxon>
        <taxon>Anomopoda</taxon>
        <taxon>Daphniidae</taxon>
        <taxon>Daphnia</taxon>
    </lineage>
</organism>
<feature type="non-terminal residue" evidence="2">
    <location>
        <position position="1"/>
    </location>
</feature>
<protein>
    <submittedName>
        <fullName evidence="2">Uncharacterized protein</fullName>
    </submittedName>
</protein>
<sequence length="143" mass="16011">QSQYTELQVGTEQSLVLDHHTEHQKMTAKESLLHQHVPRHEDLLQTSSPNLLQSKSGYVLHHYAFAGSAFTTTLRCQSDITTSTEHDAADHNSKGDGERLDNPSPPLTIPSNGPLPWHFNDILVQAIEINTLAHHESRFTRAC</sequence>
<dbReference type="EMBL" id="LRGB01003001">
    <property type="protein sequence ID" value="KZS05078.1"/>
    <property type="molecule type" value="Genomic_DNA"/>
</dbReference>
<name>A0A164MHZ7_9CRUS</name>
<evidence type="ECO:0000313" key="2">
    <source>
        <dbReference type="EMBL" id="KZS05078.1"/>
    </source>
</evidence>
<evidence type="ECO:0000256" key="1">
    <source>
        <dbReference type="SAM" id="MobiDB-lite"/>
    </source>
</evidence>
<feature type="compositionally biased region" description="Basic and acidic residues" evidence="1">
    <location>
        <begin position="84"/>
        <end position="101"/>
    </location>
</feature>
<evidence type="ECO:0000313" key="3">
    <source>
        <dbReference type="Proteomes" id="UP000076858"/>
    </source>
</evidence>
<feature type="non-terminal residue" evidence="2">
    <location>
        <position position="143"/>
    </location>
</feature>
<comment type="caution">
    <text evidence="2">The sequence shown here is derived from an EMBL/GenBank/DDBJ whole genome shotgun (WGS) entry which is preliminary data.</text>
</comment>
<reference evidence="2 3" key="1">
    <citation type="submission" date="2016-03" db="EMBL/GenBank/DDBJ databases">
        <title>EvidentialGene: Evidence-directed Construction of Genes on Genomes.</title>
        <authorList>
            <person name="Gilbert D.G."/>
            <person name="Choi J.-H."/>
            <person name="Mockaitis K."/>
            <person name="Colbourne J."/>
            <person name="Pfrender M."/>
        </authorList>
    </citation>
    <scope>NUCLEOTIDE SEQUENCE [LARGE SCALE GENOMIC DNA]</scope>
    <source>
        <strain evidence="2 3">Xinb3</strain>
        <tissue evidence="2">Complete organism</tissue>
    </source>
</reference>
<dbReference type="AlphaFoldDB" id="A0A164MHZ7"/>
<accession>A0A164MHZ7</accession>
<proteinExistence type="predicted"/>
<gene>
    <name evidence="2" type="ORF">APZ42_031822</name>
</gene>
<feature type="region of interest" description="Disordered" evidence="1">
    <location>
        <begin position="83"/>
        <end position="112"/>
    </location>
</feature>